<dbReference type="PRINTS" id="PR00123">
    <property type="entry name" value="ATPASEA"/>
</dbReference>
<reference evidence="30" key="12">
    <citation type="submission" date="2023-09" db="EMBL/GenBank/DDBJ databases">
        <title>Ecological and genomic based identification of the Bifidobacterium adolescentis prototype of the healthy human gut microbiota.</title>
        <authorList>
            <person name="Lugli G.A."/>
            <person name="Argentini C."/>
            <person name="Tarracchini C."/>
            <person name="Fontana F."/>
            <person name="Alessandri G."/>
            <person name="Mancabelli L."/>
            <person name="Milani C."/>
            <person name="Turroni F."/>
            <person name="Ventura M."/>
        </authorList>
    </citation>
    <scope>NUCLEOTIDE SEQUENCE</scope>
    <source>
        <strain evidence="30">703B</strain>
    </source>
</reference>
<evidence type="ECO:0000313" key="22">
    <source>
        <dbReference type="EMBL" id="OQM57307.1"/>
    </source>
</evidence>
<dbReference type="Proteomes" id="UP000193905">
    <property type="component" value="Unassembled WGS sequence"/>
</dbReference>
<dbReference type="OMA" id="GFFWAAF"/>
<evidence type="ECO:0000256" key="5">
    <source>
        <dbReference type="ARBA" id="ARBA00022692"/>
    </source>
</evidence>
<dbReference type="GO" id="GO:0005886">
    <property type="term" value="C:plasma membrane"/>
    <property type="evidence" value="ECO:0007669"/>
    <property type="project" value="UniProtKB-SubCell"/>
</dbReference>
<dbReference type="Proteomes" id="UP001206013">
    <property type="component" value="Unassembled WGS sequence"/>
</dbReference>
<dbReference type="EMBL" id="MAXD01000004">
    <property type="protein sequence ID" value="OFA34787.1"/>
    <property type="molecule type" value="Genomic_DNA"/>
</dbReference>
<dbReference type="EMBL" id="QRVT01000004">
    <property type="protein sequence ID" value="RGS64440.1"/>
    <property type="molecule type" value="Genomic_DNA"/>
</dbReference>
<dbReference type="Proteomes" id="UP000193377">
    <property type="component" value="Unassembled WGS sequence"/>
</dbReference>
<dbReference type="InterPro" id="IPR035908">
    <property type="entry name" value="F0_ATP_A_sf"/>
</dbReference>
<organism evidence="29 39">
    <name type="scientific">Bifidobacterium adolescentis</name>
    <dbReference type="NCBI Taxonomy" id="1680"/>
    <lineage>
        <taxon>Bacteria</taxon>
        <taxon>Bacillati</taxon>
        <taxon>Actinomycetota</taxon>
        <taxon>Actinomycetes</taxon>
        <taxon>Bifidobacteriales</taxon>
        <taxon>Bifidobacteriaceae</taxon>
        <taxon>Bifidobacterium</taxon>
    </lineage>
</organism>
<evidence type="ECO:0000313" key="38">
    <source>
        <dbReference type="Proteomes" id="UP000284589"/>
    </source>
</evidence>
<evidence type="ECO:0000313" key="36">
    <source>
        <dbReference type="Proteomes" id="UP000193905"/>
    </source>
</evidence>
<dbReference type="PANTHER" id="PTHR11410:SF0">
    <property type="entry name" value="ATP SYNTHASE SUBUNIT A"/>
    <property type="match status" value="1"/>
</dbReference>
<name>A0A076JQL2_BIFAD</name>
<dbReference type="EMBL" id="LNKH01000010">
    <property type="protein sequence ID" value="OSG95958.1"/>
    <property type="molecule type" value="Genomic_DNA"/>
</dbReference>
<dbReference type="EMBL" id="LNKF01000010">
    <property type="protein sequence ID" value="OSG91786.1"/>
    <property type="molecule type" value="Genomic_DNA"/>
</dbReference>
<evidence type="ECO:0000256" key="1">
    <source>
        <dbReference type="ARBA" id="ARBA00004141"/>
    </source>
</evidence>
<reference evidence="21 32" key="3">
    <citation type="submission" date="2016-07" db="EMBL/GenBank/DDBJ databases">
        <title>Draft Genome Sequence of Bifidobacterium adolescentis strain Km 4.</title>
        <authorList>
            <person name="Danilenko V.N."/>
        </authorList>
    </citation>
    <scope>NUCLEOTIDE SEQUENCE [LARGE SCALE GENOMIC DNA]</scope>
    <source>
        <strain evidence="21 32">Km 4</strain>
    </source>
</reference>
<proteinExistence type="inferred from homology"/>
<evidence type="ECO:0000313" key="30">
    <source>
        <dbReference type="EMBL" id="WNE85175.1"/>
    </source>
</evidence>
<evidence type="ECO:0000256" key="7">
    <source>
        <dbReference type="ARBA" id="ARBA00022989"/>
    </source>
</evidence>
<reference evidence="38 39" key="6">
    <citation type="submission" date="2018-08" db="EMBL/GenBank/DDBJ databases">
        <title>A genome reference for cultivated species of the human gut microbiota.</title>
        <authorList>
            <person name="Zou Y."/>
            <person name="Xue W."/>
            <person name="Luo G."/>
        </authorList>
    </citation>
    <scope>NUCLEOTIDE SEQUENCE [LARGE SCALE GENOMIC DNA]</scope>
    <source>
        <strain evidence="27 40">AF21-27</strain>
        <strain evidence="29 39">AF45-19</strain>
        <strain evidence="28 38">AM12-20</strain>
    </source>
</reference>
<evidence type="ECO:0000256" key="12">
    <source>
        <dbReference type="RuleBase" id="RU000483"/>
    </source>
</evidence>
<feature type="transmembrane region" description="Helical" evidence="11">
    <location>
        <begin position="168"/>
        <end position="188"/>
    </location>
</feature>
<evidence type="ECO:0000313" key="34">
    <source>
        <dbReference type="Proteomes" id="UP000193377"/>
    </source>
</evidence>
<evidence type="ECO:0000313" key="27">
    <source>
        <dbReference type="EMBL" id="RGS64440.1"/>
    </source>
</evidence>
<accession>A0A076JQL2</accession>
<evidence type="ECO:0000313" key="43">
    <source>
        <dbReference type="Proteomes" id="UP000470200"/>
    </source>
</evidence>
<dbReference type="AlphaFoldDB" id="A0A076JQL2"/>
<comment type="function">
    <text evidence="11 12">Key component of the proton channel; it plays a direct role in the translocation of protons across the membrane.</text>
</comment>
<dbReference type="EMBL" id="AP028457">
    <property type="protein sequence ID" value="BEK83727.1"/>
    <property type="molecule type" value="Genomic_DNA"/>
</dbReference>
<keyword evidence="5 11" id="KW-0812">Transmembrane</keyword>
<dbReference type="NCBIfam" id="TIGR01131">
    <property type="entry name" value="ATP_synt_6_or_A"/>
    <property type="match status" value="1"/>
</dbReference>
<evidence type="ECO:0000313" key="45">
    <source>
        <dbReference type="Proteomes" id="UP001357973"/>
    </source>
</evidence>
<keyword evidence="6 11" id="KW-0375">Hydrogen ion transport</keyword>
<evidence type="ECO:0000313" key="33">
    <source>
        <dbReference type="Proteomes" id="UP000192714"/>
    </source>
</evidence>
<dbReference type="Proteomes" id="UP000175684">
    <property type="component" value="Unassembled WGS sequence"/>
</dbReference>
<keyword evidence="7 11" id="KW-1133">Transmembrane helix</keyword>
<dbReference type="PATRIC" id="fig|1680.6.peg.1142"/>
<evidence type="ECO:0000313" key="26">
    <source>
        <dbReference type="EMBL" id="QHB63389.1"/>
    </source>
</evidence>
<evidence type="ECO:0000313" key="35">
    <source>
        <dbReference type="Proteomes" id="UP000193664"/>
    </source>
</evidence>
<evidence type="ECO:0000256" key="3">
    <source>
        <dbReference type="ARBA" id="ARBA00022448"/>
    </source>
</evidence>
<dbReference type="EMBL" id="CP133648">
    <property type="protein sequence ID" value="WNE85175.1"/>
    <property type="molecule type" value="Genomic_DNA"/>
</dbReference>
<evidence type="ECO:0000313" key="19">
    <source>
        <dbReference type="EMBL" id="KAB6029202.1"/>
    </source>
</evidence>
<comment type="similarity">
    <text evidence="2 11 12">Belongs to the ATPase A chain family.</text>
</comment>
<reference evidence="16" key="9">
    <citation type="submission" date="2021-08" db="EMBL/GenBank/DDBJ databases">
        <title>Draft genome sequence of the GABA producer Bifidobacterium adolescentis 4-2, isolated from healthy human feces.</title>
        <authorList>
            <person name="Altaib H."/>
            <person name="Niwa R."/>
            <person name="Abe M."/>
            <person name="Suzuki T."/>
        </authorList>
    </citation>
    <scope>NUCLEOTIDE SEQUENCE</scope>
    <source>
        <strain evidence="16">4-2</strain>
    </source>
</reference>
<dbReference type="EMBL" id="CYYI01000005">
    <property type="protein sequence ID" value="CUN84523.1"/>
    <property type="molecule type" value="Genomic_DNA"/>
</dbReference>
<reference evidence="26 42" key="8">
    <citation type="submission" date="2019-12" db="EMBL/GenBank/DDBJ databases">
        <title>Draft Genome Sequence of Bifidobacterium adolescentis ZJ2.</title>
        <authorList>
            <person name="Jin Z."/>
        </authorList>
    </citation>
    <scope>NUCLEOTIDE SEQUENCE [LARGE SCALE GENOMIC DNA]</scope>
    <source>
        <strain evidence="26 42">ZJ2</strain>
    </source>
</reference>
<dbReference type="EMBL" id="WDFR01000004">
    <property type="protein sequence ID" value="KAB6029202.1"/>
    <property type="molecule type" value="Genomic_DNA"/>
</dbReference>
<reference evidence="41 43" key="7">
    <citation type="journal article" date="2019" name="Nat. Med.">
        <title>A library of human gut bacterial isolates paired with longitudinal multiomics data enables mechanistic microbiome research.</title>
        <authorList>
            <person name="Poyet M."/>
            <person name="Groussin M."/>
            <person name="Gibbons S.M."/>
            <person name="Avila-Pacheco J."/>
            <person name="Jiang X."/>
            <person name="Kearney S.M."/>
            <person name="Perrotta A.R."/>
            <person name="Berdy B."/>
            <person name="Zhao S."/>
            <person name="Lieberman T.D."/>
            <person name="Swanson P.K."/>
            <person name="Smith M."/>
            <person name="Roesemann S."/>
            <person name="Alexander J.E."/>
            <person name="Rich S.A."/>
            <person name="Livny J."/>
            <person name="Vlamakis H."/>
            <person name="Clish C."/>
            <person name="Bullock K."/>
            <person name="Deik A."/>
            <person name="Scott J."/>
            <person name="Pierce K.A."/>
            <person name="Xavier R.J."/>
            <person name="Alm E.J."/>
        </authorList>
    </citation>
    <scope>NUCLEOTIDE SEQUENCE [LARGE SCALE GENOMIC DNA]</scope>
    <source>
        <strain evidence="18 43">BIOML-A105</strain>
        <strain evidence="17 41">BIOML-A190</strain>
        <strain evidence="19 44">BIOML-A26</strain>
    </source>
</reference>
<feature type="transmembrane region" description="Helical" evidence="11">
    <location>
        <begin position="37"/>
        <end position="60"/>
    </location>
</feature>
<reference evidence="22 33" key="4">
    <citation type="submission" date="2017-03" db="EMBL/GenBank/DDBJ databases">
        <title>Maternal inheritance of bifidobacteria.</title>
        <authorList>
            <person name="Lugli G.A."/>
            <person name="Duranti S."/>
            <person name="Milani C."/>
            <person name="Mancabelli L."/>
        </authorList>
    </citation>
    <scope>NUCLEOTIDE SEQUENCE [LARGE SCALE GENOMIC DNA]</scope>
    <source>
        <strain evidence="22 33">1892B</strain>
    </source>
</reference>
<reference evidence="14 45" key="11">
    <citation type="submission" date="2023-06" db="EMBL/GenBank/DDBJ databases">
        <title>Complete Genome Sequences of Bifidobacterium faecale strain JCM19861T was isolated from human faeces by Jung-Hye Choi et al. (2014).</title>
        <authorList>
            <person name="Okuhama S."/>
            <person name="Takahashi H."/>
            <person name="Imaizumi K."/>
            <person name="Nakayama S."/>
            <person name="Ogata Y."/>
            <person name="Suda W."/>
        </authorList>
    </citation>
    <scope>NUCLEOTIDE SEQUENCE [LARGE SCALE GENOMIC DNA]</scope>
    <source>
        <strain evidence="14 45">JCM 19861</strain>
    </source>
</reference>
<reference evidence="34 35" key="2">
    <citation type="journal article" date="2016" name="Sci. Rep.">
        <title>Evaluation of genetic diversity among strains of the human gut commensal Bifidobacterium adolescentis.</title>
        <authorList>
            <person name="Duranti S."/>
            <person name="Milani C."/>
            <person name="Lugli G.A."/>
            <person name="Mancabelli L."/>
            <person name="Turroni F."/>
            <person name="Ferrario C."/>
            <person name="Mangifesta M."/>
            <person name="Viappiani A."/>
            <person name="Sanchez B."/>
            <person name="Margolles A."/>
            <person name="van Sinderen D."/>
            <person name="Ventura M."/>
        </authorList>
    </citation>
    <scope>NUCLEOTIDE SEQUENCE [LARGE SCALE GENOMIC DNA]</scope>
    <source>
        <strain evidence="23 34">487B</strain>
        <strain evidence="30">703B</strain>
        <strain evidence="24 35">AD2-8</strain>
        <strain evidence="25 36">AL46-2</strain>
    </source>
</reference>
<dbReference type="Proteomes" id="UP000193179">
    <property type="component" value="Chromosome"/>
</dbReference>
<dbReference type="GO" id="GO:0046933">
    <property type="term" value="F:proton-transporting ATP synthase activity, rotational mechanism"/>
    <property type="evidence" value="ECO:0007669"/>
    <property type="project" value="UniProtKB-UniRule"/>
</dbReference>
<dbReference type="EMBL" id="CP028341">
    <property type="protein sequence ID" value="AVT45876.1"/>
    <property type="molecule type" value="Genomic_DNA"/>
</dbReference>
<keyword evidence="4 11" id="KW-0138">CF(0)</keyword>
<evidence type="ECO:0000313" key="16">
    <source>
        <dbReference type="EMBL" id="GJD14157.1"/>
    </source>
</evidence>
<evidence type="ECO:0000313" key="44">
    <source>
        <dbReference type="Proteomes" id="UP000470926"/>
    </source>
</evidence>
<dbReference type="Proteomes" id="UP000470200">
    <property type="component" value="Unassembled WGS sequence"/>
</dbReference>
<dbReference type="Proteomes" id="UP000192714">
    <property type="component" value="Unassembled WGS sequence"/>
</dbReference>
<keyword evidence="11" id="KW-1003">Cell membrane</keyword>
<dbReference type="EMBL" id="QRNG01000010">
    <property type="protein sequence ID" value="RHK25403.1"/>
    <property type="molecule type" value="Genomic_DNA"/>
</dbReference>
<dbReference type="Proteomes" id="UP000886943">
    <property type="component" value="Unassembled WGS sequence"/>
</dbReference>
<dbReference type="Proteomes" id="UP001357973">
    <property type="component" value="Chromosome"/>
</dbReference>
<feature type="transmembrane region" description="Helical" evidence="11">
    <location>
        <begin position="127"/>
        <end position="147"/>
    </location>
</feature>
<evidence type="ECO:0000313" key="42">
    <source>
        <dbReference type="Proteomes" id="UP000464884"/>
    </source>
</evidence>
<keyword evidence="29" id="KW-0378">Hydrolase</keyword>
<dbReference type="EMBL" id="QRLP01000005">
    <property type="protein sequence ID" value="RHJ17034.1"/>
    <property type="molecule type" value="Genomic_DNA"/>
</dbReference>
<keyword evidence="9 11" id="KW-0472">Membrane</keyword>
<reference evidence="20" key="10">
    <citation type="submission" date="2022-06" db="EMBL/GenBank/DDBJ databases">
        <title>Isolation of gut microbiota from human fecal samples.</title>
        <authorList>
            <person name="Pamer E.G."/>
            <person name="Barat B."/>
            <person name="Waligurski E."/>
            <person name="Medina S."/>
            <person name="Paddock L."/>
            <person name="Mostad J."/>
        </authorList>
    </citation>
    <scope>NUCLEOTIDE SEQUENCE</scope>
    <source>
        <strain evidence="20">SL.1.01</strain>
    </source>
</reference>
<evidence type="ECO:0000256" key="9">
    <source>
        <dbReference type="ARBA" id="ARBA00023136"/>
    </source>
</evidence>
<dbReference type="Proteomes" id="UP000285262">
    <property type="component" value="Unassembled WGS sequence"/>
</dbReference>
<dbReference type="Proteomes" id="UP000284589">
    <property type="component" value="Unassembled WGS sequence"/>
</dbReference>
<evidence type="ECO:0000313" key="29">
    <source>
        <dbReference type="EMBL" id="RHK25403.1"/>
    </source>
</evidence>
<dbReference type="EMBL" id="BPPZ01000005">
    <property type="protein sequence ID" value="GJD14157.1"/>
    <property type="molecule type" value="Genomic_DNA"/>
</dbReference>
<dbReference type="EMBL" id="WDIP01000004">
    <property type="protein sequence ID" value="KAB5885732.1"/>
    <property type="molecule type" value="Genomic_DNA"/>
</dbReference>
<dbReference type="Proteomes" id="UP000285462">
    <property type="component" value="Unassembled WGS sequence"/>
</dbReference>
<feature type="transmembrane region" description="Helical" evidence="11">
    <location>
        <begin position="194"/>
        <end position="217"/>
    </location>
</feature>
<evidence type="ECO:0000313" key="32">
    <source>
        <dbReference type="Proteomes" id="UP000175684"/>
    </source>
</evidence>
<dbReference type="PROSITE" id="PS00449">
    <property type="entry name" value="ATPASE_A"/>
    <property type="match status" value="1"/>
</dbReference>
<dbReference type="SUPFAM" id="SSF81336">
    <property type="entry name" value="F1F0 ATP synthase subunit A"/>
    <property type="match status" value="1"/>
</dbReference>
<dbReference type="HAMAP" id="MF_01393">
    <property type="entry name" value="ATP_synth_a_bact"/>
    <property type="match status" value="1"/>
</dbReference>
<evidence type="ECO:0000256" key="6">
    <source>
        <dbReference type="ARBA" id="ARBA00022781"/>
    </source>
</evidence>
<evidence type="ECO:0000313" key="17">
    <source>
        <dbReference type="EMBL" id="KAB5746937.1"/>
    </source>
</evidence>
<reference evidence="15 31" key="1">
    <citation type="submission" date="2015-09" db="EMBL/GenBank/DDBJ databases">
        <authorList>
            <consortium name="Pathogen Informatics"/>
        </authorList>
    </citation>
    <scope>NUCLEOTIDE SEQUENCE [LARGE SCALE GENOMIC DNA]</scope>
    <source>
        <strain evidence="15 31">2789STDY5608824</strain>
    </source>
</reference>
<dbReference type="InterPro" id="IPR000568">
    <property type="entry name" value="ATP_synth_F0_asu"/>
</dbReference>
<evidence type="ECO:0000313" key="15">
    <source>
        <dbReference type="EMBL" id="CUN84523.1"/>
    </source>
</evidence>
<dbReference type="EMBL" id="CP047129">
    <property type="protein sequence ID" value="QHB63389.1"/>
    <property type="molecule type" value="Genomic_DNA"/>
</dbReference>
<dbReference type="EMBL" id="LNKD01000005">
    <property type="protein sequence ID" value="OSG85148.1"/>
    <property type="molecule type" value="Genomic_DNA"/>
</dbReference>
<comment type="subcellular location">
    <subcellularLocation>
        <location evidence="11 12">Cell membrane</location>
        <topology evidence="11 12">Multi-pass membrane protein</topology>
    </subcellularLocation>
    <subcellularLocation>
        <location evidence="1">Membrane</location>
        <topology evidence="1">Multi-pass membrane protein</topology>
    </subcellularLocation>
</comment>
<evidence type="ECO:0000313" key="25">
    <source>
        <dbReference type="EMBL" id="OSG95958.1"/>
    </source>
</evidence>
<evidence type="ECO:0000313" key="24">
    <source>
        <dbReference type="EMBL" id="OSG91786.1"/>
    </source>
</evidence>
<gene>
    <name evidence="11 29" type="primary">atpB</name>
    <name evidence="24" type="ORF">AD0028_1667</name>
    <name evidence="25" type="ORF">AL0462_1557</name>
    <name evidence="23" type="ORF">B0487_1957</name>
    <name evidence="30" type="ORF">B0703_09380</name>
    <name evidence="14" type="ORF">B19861_16690</name>
    <name evidence="22" type="ORF">B5789_1545</name>
    <name evidence="21" type="ORF">BBK15_06320</name>
    <name evidence="16" type="ORF">BIFAD42_11410</name>
    <name evidence="13" type="ORF">C8077_08235</name>
    <name evidence="29" type="ORF">DW072_06540</name>
    <name evidence="28" type="ORF">DW139_07600</name>
    <name evidence="27" type="ORF">DWX79_07425</name>
    <name evidence="15" type="ORF">ERS852382_01484</name>
    <name evidence="26" type="ORF">F3K97_09285</name>
    <name evidence="19" type="ORF">GA542_08270</name>
    <name evidence="18" type="ORF">GA629_05065</name>
    <name evidence="17" type="ORF">GA752_04970</name>
    <name evidence="20" type="ORF">NE692_07355</name>
</gene>
<dbReference type="eggNOG" id="COG0356">
    <property type="taxonomic scope" value="Bacteria"/>
</dbReference>
<dbReference type="InterPro" id="IPR023011">
    <property type="entry name" value="ATP_synth_F0_asu_AS"/>
</dbReference>
<dbReference type="InterPro" id="IPR045083">
    <property type="entry name" value="ATP_synth_F0_asu_bact/mt"/>
</dbReference>
<dbReference type="PANTHER" id="PTHR11410">
    <property type="entry name" value="ATP SYNTHASE SUBUNIT A"/>
    <property type="match status" value="1"/>
</dbReference>
<dbReference type="Proteomes" id="UP000193664">
    <property type="component" value="Unassembled WGS sequence"/>
</dbReference>
<keyword evidence="10 11" id="KW-0066">ATP synthesis</keyword>
<keyword evidence="8 11" id="KW-0406">Ion transport</keyword>
<dbReference type="GO" id="GO:0016787">
    <property type="term" value="F:hydrolase activity"/>
    <property type="evidence" value="ECO:0007669"/>
    <property type="project" value="UniProtKB-KW"/>
</dbReference>
<evidence type="ECO:0000256" key="8">
    <source>
        <dbReference type="ARBA" id="ARBA00023065"/>
    </source>
</evidence>
<evidence type="ECO:0000313" key="14">
    <source>
        <dbReference type="EMBL" id="BEK83727.1"/>
    </source>
</evidence>
<keyword evidence="3 11" id="KW-0813">Transport</keyword>
<dbReference type="Proteomes" id="UP000464884">
    <property type="component" value="Chromosome"/>
</dbReference>
<evidence type="ECO:0000313" key="20">
    <source>
        <dbReference type="EMBL" id="MCQ4793271.1"/>
    </source>
</evidence>
<evidence type="ECO:0000313" key="13">
    <source>
        <dbReference type="EMBL" id="AVT45876.1"/>
    </source>
</evidence>
<dbReference type="GeneID" id="4557696"/>
<protein>
    <recommendedName>
        <fullName evidence="11 12">ATP synthase subunit a</fullName>
    </recommendedName>
    <alternativeName>
        <fullName evidence="11">ATP synthase F0 sector subunit a</fullName>
    </alternativeName>
    <alternativeName>
        <fullName evidence="11">F-ATPase subunit 6</fullName>
    </alternativeName>
</protein>
<dbReference type="EMBL" id="JANFYM010000007">
    <property type="protein sequence ID" value="MCQ4793271.1"/>
    <property type="molecule type" value="Genomic_DNA"/>
</dbReference>
<evidence type="ECO:0000256" key="10">
    <source>
        <dbReference type="ARBA" id="ARBA00023310"/>
    </source>
</evidence>
<evidence type="ECO:0000313" key="23">
    <source>
        <dbReference type="EMBL" id="OSG85148.1"/>
    </source>
</evidence>
<feature type="transmembrane region" description="Helical" evidence="11">
    <location>
        <begin position="98"/>
        <end position="121"/>
    </location>
</feature>
<evidence type="ECO:0000256" key="4">
    <source>
        <dbReference type="ARBA" id="ARBA00022547"/>
    </source>
</evidence>
<dbReference type="Gene3D" id="1.20.120.220">
    <property type="entry name" value="ATP synthase, F0 complex, subunit A"/>
    <property type="match status" value="1"/>
</dbReference>
<dbReference type="Proteomes" id="UP000470926">
    <property type="component" value="Unassembled WGS sequence"/>
</dbReference>
<evidence type="ECO:0000313" key="37">
    <source>
        <dbReference type="Proteomes" id="UP000241454"/>
    </source>
</evidence>
<evidence type="ECO:0000313" key="18">
    <source>
        <dbReference type="EMBL" id="KAB5885732.1"/>
    </source>
</evidence>
<dbReference type="Pfam" id="PF00119">
    <property type="entry name" value="ATP-synt_A"/>
    <property type="match status" value="1"/>
</dbReference>
<dbReference type="Proteomes" id="UP000437631">
    <property type="component" value="Unassembled WGS sequence"/>
</dbReference>
<dbReference type="Proteomes" id="UP000095647">
    <property type="component" value="Unassembled WGS sequence"/>
</dbReference>
<dbReference type="RefSeq" id="WP_011743722.1">
    <property type="nucleotide sequence ID" value="NZ_AP028457.1"/>
</dbReference>
<evidence type="ECO:0000313" key="21">
    <source>
        <dbReference type="EMBL" id="OFA34787.1"/>
    </source>
</evidence>
<reference evidence="13 37" key="5">
    <citation type="submission" date="2018-03" db="EMBL/GenBank/DDBJ databases">
        <authorList>
            <person name="Keele B.F."/>
        </authorList>
    </citation>
    <scope>NUCLEOTIDE SEQUENCE [LARGE SCALE GENOMIC DNA]</scope>
    <source>
        <strain evidence="13 37">1-11</strain>
    </source>
</reference>
<dbReference type="CDD" id="cd00310">
    <property type="entry name" value="ATP-synt_Fo_a_6"/>
    <property type="match status" value="1"/>
</dbReference>
<dbReference type="EMBL" id="WDLT01000004">
    <property type="protein sequence ID" value="KAB5746937.1"/>
    <property type="molecule type" value="Genomic_DNA"/>
</dbReference>
<dbReference type="OrthoDB" id="9809130at2"/>
<evidence type="ECO:0000256" key="2">
    <source>
        <dbReference type="ARBA" id="ARBA00006810"/>
    </source>
</evidence>
<sequence>MISALGEGIMTIADGPEMPSINDFLPDPFVFQGTPFAINRIILVRILATVIMLLVLGITASRAKLIPGRWQGAVEWLIEFVRDNIVYQVMGELRGKRYVPMITTVFCTLLVFNLCGIIPGFNIAASASITLPLVFAMWCFCQYWIAGIREKGLGHFLRDEIFPKGVPAPIYILLSPIQLLELLIIRPFSLTIRLFANMVSGHLILALCLSATQFFLVDVVNKLMMPFGIITFAAGMFMFLFEALVACLQAYIFAILTTAYINMSYPEID</sequence>
<evidence type="ECO:0000256" key="11">
    <source>
        <dbReference type="HAMAP-Rule" id="MF_01393"/>
    </source>
</evidence>
<dbReference type="EMBL" id="NAQF01000007">
    <property type="protein sequence ID" value="OQM57307.1"/>
    <property type="molecule type" value="Genomic_DNA"/>
</dbReference>
<evidence type="ECO:0000313" key="39">
    <source>
        <dbReference type="Proteomes" id="UP000285262"/>
    </source>
</evidence>
<evidence type="ECO:0000313" key="31">
    <source>
        <dbReference type="Proteomes" id="UP000095647"/>
    </source>
</evidence>
<dbReference type="Proteomes" id="UP000241454">
    <property type="component" value="Chromosome"/>
</dbReference>
<dbReference type="GO" id="GO:0045259">
    <property type="term" value="C:proton-transporting ATP synthase complex"/>
    <property type="evidence" value="ECO:0007669"/>
    <property type="project" value="UniProtKB-KW"/>
</dbReference>
<evidence type="ECO:0000313" key="40">
    <source>
        <dbReference type="Proteomes" id="UP000285462"/>
    </source>
</evidence>
<evidence type="ECO:0000313" key="41">
    <source>
        <dbReference type="Proteomes" id="UP000437631"/>
    </source>
</evidence>
<dbReference type="KEGG" id="badl:BADO_1598"/>
<evidence type="ECO:0000313" key="28">
    <source>
        <dbReference type="EMBL" id="RHJ17034.1"/>
    </source>
</evidence>
<feature type="transmembrane region" description="Helical" evidence="11">
    <location>
        <begin position="229"/>
        <end position="261"/>
    </location>
</feature>
<keyword evidence="45" id="KW-1185">Reference proteome</keyword>